<accession>A0A067PA62</accession>
<dbReference type="InParanoid" id="A0A067PA62"/>
<evidence type="ECO:0000313" key="3">
    <source>
        <dbReference type="Proteomes" id="UP000027265"/>
    </source>
</evidence>
<feature type="region of interest" description="Disordered" evidence="1">
    <location>
        <begin position="40"/>
        <end position="71"/>
    </location>
</feature>
<dbReference type="Proteomes" id="UP000027265">
    <property type="component" value="Unassembled WGS sequence"/>
</dbReference>
<evidence type="ECO:0000313" key="2">
    <source>
        <dbReference type="EMBL" id="KDQ50720.1"/>
    </source>
</evidence>
<reference evidence="3" key="1">
    <citation type="journal article" date="2014" name="Proc. Natl. Acad. Sci. U.S.A.">
        <title>Extensive sampling of basidiomycete genomes demonstrates inadequacy of the white-rot/brown-rot paradigm for wood decay fungi.</title>
        <authorList>
            <person name="Riley R."/>
            <person name="Salamov A.A."/>
            <person name="Brown D.W."/>
            <person name="Nagy L.G."/>
            <person name="Floudas D."/>
            <person name="Held B.W."/>
            <person name="Levasseur A."/>
            <person name="Lombard V."/>
            <person name="Morin E."/>
            <person name="Otillar R."/>
            <person name="Lindquist E.A."/>
            <person name="Sun H."/>
            <person name="LaButti K.M."/>
            <person name="Schmutz J."/>
            <person name="Jabbour D."/>
            <person name="Luo H."/>
            <person name="Baker S.E."/>
            <person name="Pisabarro A.G."/>
            <person name="Walton J.D."/>
            <person name="Blanchette R.A."/>
            <person name="Henrissat B."/>
            <person name="Martin F."/>
            <person name="Cullen D."/>
            <person name="Hibbett D.S."/>
            <person name="Grigoriev I.V."/>
        </authorList>
    </citation>
    <scope>NUCLEOTIDE SEQUENCE [LARGE SCALE GENOMIC DNA]</scope>
    <source>
        <strain evidence="3">MUCL 33604</strain>
    </source>
</reference>
<gene>
    <name evidence="2" type="ORF">JAAARDRAFT_199712</name>
</gene>
<evidence type="ECO:0000256" key="1">
    <source>
        <dbReference type="SAM" id="MobiDB-lite"/>
    </source>
</evidence>
<protein>
    <submittedName>
        <fullName evidence="2">Uncharacterized protein</fullName>
    </submittedName>
</protein>
<dbReference type="AlphaFoldDB" id="A0A067PA62"/>
<sequence>MVERSREMFVQYTPEELAEIHSLLDLINQKTNVEEMDYENAQKQEQMDQVATEYVDEEDDPNSLLDDPSDIRLSGSRYSPLNYDNALHTDSTIELDTGTTVKLIPDSPTGVGLDKSSLKQLRTKTAEQFWSSMKKHNQKDQLAMLR</sequence>
<dbReference type="HOGENOM" id="CLU_1777752_0_0_1"/>
<organism evidence="2 3">
    <name type="scientific">Jaapia argillacea MUCL 33604</name>
    <dbReference type="NCBI Taxonomy" id="933084"/>
    <lineage>
        <taxon>Eukaryota</taxon>
        <taxon>Fungi</taxon>
        <taxon>Dikarya</taxon>
        <taxon>Basidiomycota</taxon>
        <taxon>Agaricomycotina</taxon>
        <taxon>Agaricomycetes</taxon>
        <taxon>Agaricomycetidae</taxon>
        <taxon>Jaapiales</taxon>
        <taxon>Jaapiaceae</taxon>
        <taxon>Jaapia</taxon>
    </lineage>
</organism>
<dbReference type="EMBL" id="KL197756">
    <property type="protein sequence ID" value="KDQ50720.1"/>
    <property type="molecule type" value="Genomic_DNA"/>
</dbReference>
<keyword evidence="3" id="KW-1185">Reference proteome</keyword>
<name>A0A067PA62_9AGAM</name>
<proteinExistence type="predicted"/>